<gene>
    <name evidence="5" type="ORF">K452DRAFT_289287</name>
</gene>
<dbReference type="AlphaFoldDB" id="A0A6A6B9A2"/>
<dbReference type="GO" id="GO:0005739">
    <property type="term" value="C:mitochondrion"/>
    <property type="evidence" value="ECO:0007669"/>
    <property type="project" value="UniProtKB-SubCell"/>
</dbReference>
<dbReference type="Proteomes" id="UP000799438">
    <property type="component" value="Unassembled WGS sequence"/>
</dbReference>
<evidence type="ECO:0000256" key="1">
    <source>
        <dbReference type="ARBA" id="ARBA00004173"/>
    </source>
</evidence>
<evidence type="ECO:0000313" key="5">
    <source>
        <dbReference type="EMBL" id="KAF2139905.1"/>
    </source>
</evidence>
<evidence type="ECO:0000313" key="6">
    <source>
        <dbReference type="Proteomes" id="UP000799438"/>
    </source>
</evidence>
<evidence type="ECO:0000256" key="3">
    <source>
        <dbReference type="ARBA" id="ARBA00023128"/>
    </source>
</evidence>
<dbReference type="EMBL" id="ML995491">
    <property type="protein sequence ID" value="KAF2139905.1"/>
    <property type="molecule type" value="Genomic_DNA"/>
</dbReference>
<dbReference type="GO" id="GO:0042030">
    <property type="term" value="F:ATPase inhibitor activity"/>
    <property type="evidence" value="ECO:0007669"/>
    <property type="project" value="InterPro"/>
</dbReference>
<comment type="similarity">
    <text evidence="2 4">Belongs to the ATPase inhibitor family.</text>
</comment>
<comment type="function">
    <text evidence="4">Inhibits the enzyme activity of ATPase.</text>
</comment>
<comment type="subcellular location">
    <subcellularLocation>
        <location evidence="1">Mitochondrion</location>
    </subcellularLocation>
</comment>
<name>A0A6A6B9A2_9PEZI</name>
<evidence type="ECO:0000256" key="2">
    <source>
        <dbReference type="ARBA" id="ARBA00010901"/>
    </source>
</evidence>
<keyword evidence="6" id="KW-1185">Reference proteome</keyword>
<protein>
    <recommendedName>
        <fullName evidence="4">ATPase inhibitor, mitochondrial</fullName>
    </recommendedName>
</protein>
<dbReference type="Pfam" id="PF04568">
    <property type="entry name" value="IATP"/>
    <property type="match status" value="1"/>
</dbReference>
<dbReference type="RefSeq" id="XP_033395618.1">
    <property type="nucleotide sequence ID" value="XM_033540796.1"/>
</dbReference>
<keyword evidence="3" id="KW-0496">Mitochondrion</keyword>
<organism evidence="5 6">
    <name type="scientific">Aplosporella prunicola CBS 121167</name>
    <dbReference type="NCBI Taxonomy" id="1176127"/>
    <lineage>
        <taxon>Eukaryota</taxon>
        <taxon>Fungi</taxon>
        <taxon>Dikarya</taxon>
        <taxon>Ascomycota</taxon>
        <taxon>Pezizomycotina</taxon>
        <taxon>Dothideomycetes</taxon>
        <taxon>Dothideomycetes incertae sedis</taxon>
        <taxon>Botryosphaeriales</taxon>
        <taxon>Aplosporellaceae</taxon>
        <taxon>Aplosporella</taxon>
    </lineage>
</organism>
<proteinExistence type="inferred from homology"/>
<accession>A0A6A6B9A2</accession>
<evidence type="ECO:0000256" key="4">
    <source>
        <dbReference type="RuleBase" id="RU368087"/>
    </source>
</evidence>
<reference evidence="5" key="1">
    <citation type="journal article" date="2020" name="Stud. Mycol.">
        <title>101 Dothideomycetes genomes: a test case for predicting lifestyles and emergence of pathogens.</title>
        <authorList>
            <person name="Haridas S."/>
            <person name="Albert R."/>
            <person name="Binder M."/>
            <person name="Bloem J."/>
            <person name="Labutti K."/>
            <person name="Salamov A."/>
            <person name="Andreopoulos B."/>
            <person name="Baker S."/>
            <person name="Barry K."/>
            <person name="Bills G."/>
            <person name="Bluhm B."/>
            <person name="Cannon C."/>
            <person name="Castanera R."/>
            <person name="Culley D."/>
            <person name="Daum C."/>
            <person name="Ezra D."/>
            <person name="Gonzalez J."/>
            <person name="Henrissat B."/>
            <person name="Kuo A."/>
            <person name="Liang C."/>
            <person name="Lipzen A."/>
            <person name="Lutzoni F."/>
            <person name="Magnuson J."/>
            <person name="Mondo S."/>
            <person name="Nolan M."/>
            <person name="Ohm R."/>
            <person name="Pangilinan J."/>
            <person name="Park H.-J."/>
            <person name="Ramirez L."/>
            <person name="Alfaro M."/>
            <person name="Sun H."/>
            <person name="Tritt A."/>
            <person name="Yoshinaga Y."/>
            <person name="Zwiers L.-H."/>
            <person name="Turgeon B."/>
            <person name="Goodwin S."/>
            <person name="Spatafora J."/>
            <person name="Crous P."/>
            <person name="Grigoriev I."/>
        </authorList>
    </citation>
    <scope>NUCLEOTIDE SEQUENCE</scope>
    <source>
        <strain evidence="5">CBS 121167</strain>
    </source>
</reference>
<dbReference type="GeneID" id="54298292"/>
<dbReference type="Gene3D" id="1.20.5.500">
    <property type="entry name" value="Single helix bin"/>
    <property type="match status" value="1"/>
</dbReference>
<sequence length="65" mass="7081">MLRTSITRSVRSSAALTRPFSTTVRTMAAGDAGSTRAGGEKAADAFTKREAAAEEMYIRQEERQK</sequence>
<dbReference type="InterPro" id="IPR007648">
    <property type="entry name" value="ATPase_inhibitor_mt"/>
</dbReference>
<dbReference type="OrthoDB" id="5532350at2759"/>